<feature type="binding site" evidence="3">
    <location>
        <position position="130"/>
    </location>
    <ligand>
        <name>Fe cation</name>
        <dbReference type="ChEBI" id="CHEBI:24875"/>
    </ligand>
</feature>
<dbReference type="SUPFAM" id="SSF56420">
    <property type="entry name" value="Peptide deformylase"/>
    <property type="match status" value="1"/>
</dbReference>
<protein>
    <recommendedName>
        <fullName evidence="3">Peptide deformylase</fullName>
        <shortName evidence="3">PDF</shortName>
        <ecNumber evidence="3">3.5.1.88</ecNumber>
    </recommendedName>
    <alternativeName>
        <fullName evidence="3">Polypeptide deformylase</fullName>
    </alternativeName>
</protein>
<evidence type="ECO:0000313" key="4">
    <source>
        <dbReference type="EMBL" id="QGG47978.1"/>
    </source>
</evidence>
<dbReference type="CDD" id="cd00487">
    <property type="entry name" value="Pep_deformylase"/>
    <property type="match status" value="1"/>
</dbReference>
<dbReference type="KEGG" id="hcv:FTV88_1880"/>
<gene>
    <name evidence="3 4" type="primary">def</name>
    <name evidence="4" type="ORF">FTV88_1880</name>
</gene>
<dbReference type="PRINTS" id="PR01576">
    <property type="entry name" value="PDEFORMYLASE"/>
</dbReference>
<reference evidence="5" key="1">
    <citation type="submission" date="2019-11" db="EMBL/GenBank/DDBJ databases">
        <title>Genome sequence of Heliorestis convoluta strain HH, an alkaliphilic and minimalistic phototrophic bacterium from a soda lake in Egypt.</title>
        <authorList>
            <person name="Dewey E.D."/>
            <person name="Stokes L.M."/>
            <person name="Burchell B.M."/>
            <person name="Shaffer K.N."/>
            <person name="Huntington A.M."/>
            <person name="Baker J.M."/>
            <person name="Nadendla S."/>
            <person name="Giglio M.G."/>
            <person name="Touchman J.W."/>
            <person name="Blankenship R.E."/>
            <person name="Madigan M.T."/>
            <person name="Sattley W.M."/>
        </authorList>
    </citation>
    <scope>NUCLEOTIDE SEQUENCE [LARGE SCALE GENOMIC DNA]</scope>
    <source>
        <strain evidence="5">HH</strain>
    </source>
</reference>
<dbReference type="OrthoDB" id="9784988at2"/>
<dbReference type="GO" id="GO:0046872">
    <property type="term" value="F:metal ion binding"/>
    <property type="evidence" value="ECO:0007669"/>
    <property type="project" value="UniProtKB-KW"/>
</dbReference>
<name>A0A5Q2MYZ7_9FIRM</name>
<evidence type="ECO:0000256" key="3">
    <source>
        <dbReference type="HAMAP-Rule" id="MF_00163"/>
    </source>
</evidence>
<sequence>MAVYEILTVGHPALREKAREVTKFNENLGRLLDNMVETMVAANGVGLAAPQIGIGKRVVVIDVGQGPIELVNPVLVEYKGTIQEVEGCLSVPDYTEEVQRHGWVKVKAQDRQGQEFFIEGTELLSRALQHEIDHLDGVLFIDRVQSNPLRDRRER</sequence>
<dbReference type="PANTHER" id="PTHR10458:SF22">
    <property type="entry name" value="PEPTIDE DEFORMYLASE"/>
    <property type="match status" value="1"/>
</dbReference>
<dbReference type="NCBIfam" id="TIGR00079">
    <property type="entry name" value="pept_deformyl"/>
    <property type="match status" value="1"/>
</dbReference>
<feature type="active site" evidence="3">
    <location>
        <position position="131"/>
    </location>
</feature>
<keyword evidence="3" id="KW-0479">Metal-binding</keyword>
<dbReference type="InterPro" id="IPR023635">
    <property type="entry name" value="Peptide_deformylase"/>
</dbReference>
<comment type="function">
    <text evidence="3">Removes the formyl group from the N-terminal Met of newly synthesized proteins. Requires at least a dipeptide for an efficient rate of reaction. N-terminal L-methionine is a prerequisite for activity but the enzyme has broad specificity at other positions.</text>
</comment>
<dbReference type="GO" id="GO:0006412">
    <property type="term" value="P:translation"/>
    <property type="evidence" value="ECO:0007669"/>
    <property type="project" value="UniProtKB-UniRule"/>
</dbReference>
<comment type="catalytic activity">
    <reaction evidence="3">
        <text>N-terminal N-formyl-L-methionyl-[peptide] + H2O = N-terminal L-methionyl-[peptide] + formate</text>
        <dbReference type="Rhea" id="RHEA:24420"/>
        <dbReference type="Rhea" id="RHEA-COMP:10639"/>
        <dbReference type="Rhea" id="RHEA-COMP:10640"/>
        <dbReference type="ChEBI" id="CHEBI:15377"/>
        <dbReference type="ChEBI" id="CHEBI:15740"/>
        <dbReference type="ChEBI" id="CHEBI:49298"/>
        <dbReference type="ChEBI" id="CHEBI:64731"/>
        <dbReference type="EC" id="3.5.1.88"/>
    </reaction>
</comment>
<dbReference type="EC" id="3.5.1.88" evidence="3"/>
<dbReference type="AlphaFoldDB" id="A0A5Q2MYZ7"/>
<dbReference type="GO" id="GO:0042586">
    <property type="term" value="F:peptide deformylase activity"/>
    <property type="evidence" value="ECO:0007669"/>
    <property type="project" value="UniProtKB-UniRule"/>
</dbReference>
<dbReference type="PIRSF" id="PIRSF004749">
    <property type="entry name" value="Pep_def"/>
    <property type="match status" value="1"/>
</dbReference>
<dbReference type="Proteomes" id="UP000366051">
    <property type="component" value="Chromosome"/>
</dbReference>
<dbReference type="Gene3D" id="3.90.45.10">
    <property type="entry name" value="Peptide deformylase"/>
    <property type="match status" value="1"/>
</dbReference>
<feature type="binding site" evidence="3">
    <location>
        <position position="134"/>
    </location>
    <ligand>
        <name>Fe cation</name>
        <dbReference type="ChEBI" id="CHEBI:24875"/>
    </ligand>
</feature>
<dbReference type="Pfam" id="PF01327">
    <property type="entry name" value="Pep_deformylase"/>
    <property type="match status" value="1"/>
</dbReference>
<dbReference type="EMBL" id="CP045875">
    <property type="protein sequence ID" value="QGG47978.1"/>
    <property type="molecule type" value="Genomic_DNA"/>
</dbReference>
<evidence type="ECO:0000313" key="5">
    <source>
        <dbReference type="Proteomes" id="UP000366051"/>
    </source>
</evidence>
<comment type="similarity">
    <text evidence="1 3">Belongs to the polypeptide deformylase family.</text>
</comment>
<proteinExistence type="inferred from homology"/>
<organism evidence="4 5">
    <name type="scientific">Heliorestis convoluta</name>
    <dbReference type="NCBI Taxonomy" id="356322"/>
    <lineage>
        <taxon>Bacteria</taxon>
        <taxon>Bacillati</taxon>
        <taxon>Bacillota</taxon>
        <taxon>Clostridia</taxon>
        <taxon>Eubacteriales</taxon>
        <taxon>Heliobacteriaceae</taxon>
        <taxon>Heliorestis</taxon>
    </lineage>
</organism>
<keyword evidence="5" id="KW-1185">Reference proteome</keyword>
<dbReference type="NCBIfam" id="NF001159">
    <property type="entry name" value="PRK00150.1-3"/>
    <property type="match status" value="1"/>
</dbReference>
<feature type="binding site" evidence="3">
    <location>
        <position position="88"/>
    </location>
    <ligand>
        <name>Fe cation</name>
        <dbReference type="ChEBI" id="CHEBI:24875"/>
    </ligand>
</feature>
<dbReference type="HAMAP" id="MF_00163">
    <property type="entry name" value="Pep_deformylase"/>
    <property type="match status" value="1"/>
</dbReference>
<evidence type="ECO:0000256" key="1">
    <source>
        <dbReference type="ARBA" id="ARBA00010759"/>
    </source>
</evidence>
<keyword evidence="3 4" id="KW-0378">Hydrolase</keyword>
<keyword evidence="3" id="KW-0648">Protein biosynthesis</keyword>
<accession>A0A5Q2MYZ7</accession>
<dbReference type="InterPro" id="IPR036821">
    <property type="entry name" value="Peptide_deformylase_sf"/>
</dbReference>
<dbReference type="RefSeq" id="WP_153725257.1">
    <property type="nucleotide sequence ID" value="NZ_CP045875.1"/>
</dbReference>
<keyword evidence="2 3" id="KW-0408">Iron</keyword>
<dbReference type="PANTHER" id="PTHR10458">
    <property type="entry name" value="PEPTIDE DEFORMYLASE"/>
    <property type="match status" value="1"/>
</dbReference>
<comment type="cofactor">
    <cofactor evidence="3">
        <name>Fe(2+)</name>
        <dbReference type="ChEBI" id="CHEBI:29033"/>
    </cofactor>
    <text evidence="3">Binds 1 Fe(2+) ion.</text>
</comment>
<evidence type="ECO:0000256" key="2">
    <source>
        <dbReference type="ARBA" id="ARBA00023004"/>
    </source>
</evidence>